<dbReference type="Gene3D" id="1.10.287.130">
    <property type="match status" value="1"/>
</dbReference>
<proteinExistence type="predicted"/>
<dbReference type="InterPro" id="IPR005467">
    <property type="entry name" value="His_kinase_dom"/>
</dbReference>
<comment type="catalytic activity">
    <reaction evidence="1">
        <text>ATP + protein L-histidine = ADP + protein N-phospho-L-histidine.</text>
        <dbReference type="EC" id="2.7.13.3"/>
    </reaction>
</comment>
<dbReference type="GO" id="GO:0005886">
    <property type="term" value="C:plasma membrane"/>
    <property type="evidence" value="ECO:0007669"/>
    <property type="project" value="UniProtKB-SubCell"/>
</dbReference>
<evidence type="ECO:0000256" key="5">
    <source>
        <dbReference type="ARBA" id="ARBA00022679"/>
    </source>
</evidence>
<dbReference type="InterPro" id="IPR003660">
    <property type="entry name" value="HAMP_dom"/>
</dbReference>
<dbReference type="Pfam" id="PF02518">
    <property type="entry name" value="HATPase_c"/>
    <property type="match status" value="1"/>
</dbReference>
<keyword evidence="9" id="KW-0902">Two-component regulatory system</keyword>
<dbReference type="EMBL" id="PDCP01000010">
    <property type="protein sequence ID" value="PEG40493.1"/>
    <property type="molecule type" value="Genomic_DNA"/>
</dbReference>
<evidence type="ECO:0000256" key="2">
    <source>
        <dbReference type="ARBA" id="ARBA00004236"/>
    </source>
</evidence>
<dbReference type="Gene3D" id="3.30.565.10">
    <property type="entry name" value="Histidine kinase-like ATPase, C-terminal domain"/>
    <property type="match status" value="1"/>
</dbReference>
<comment type="caution">
    <text evidence="14">The sequence shown here is derived from an EMBL/GenBank/DDBJ whole genome shotgun (WGS) entry which is preliminary data.</text>
</comment>
<evidence type="ECO:0000256" key="8">
    <source>
        <dbReference type="ARBA" id="ARBA00022989"/>
    </source>
</evidence>
<evidence type="ECO:0000259" key="13">
    <source>
        <dbReference type="PROSITE" id="PS50885"/>
    </source>
</evidence>
<dbReference type="PROSITE" id="PS50109">
    <property type="entry name" value="HIS_KIN"/>
    <property type="match status" value="1"/>
</dbReference>
<evidence type="ECO:0000313" key="15">
    <source>
        <dbReference type="Proteomes" id="UP000220914"/>
    </source>
</evidence>
<dbReference type="GO" id="GO:0000155">
    <property type="term" value="F:phosphorelay sensor kinase activity"/>
    <property type="evidence" value="ECO:0007669"/>
    <property type="project" value="InterPro"/>
</dbReference>
<dbReference type="CDD" id="cd00082">
    <property type="entry name" value="HisKA"/>
    <property type="match status" value="1"/>
</dbReference>
<evidence type="ECO:0000256" key="11">
    <source>
        <dbReference type="SAM" id="Phobius"/>
    </source>
</evidence>
<dbReference type="InterPro" id="IPR003661">
    <property type="entry name" value="HisK_dim/P_dom"/>
</dbReference>
<comment type="subcellular location">
    <subcellularLocation>
        <location evidence="2">Cell membrane</location>
    </subcellularLocation>
</comment>
<keyword evidence="5" id="KW-0808">Transferase</keyword>
<evidence type="ECO:0000256" key="1">
    <source>
        <dbReference type="ARBA" id="ARBA00000085"/>
    </source>
</evidence>
<dbReference type="SMART" id="SM00388">
    <property type="entry name" value="HisKA"/>
    <property type="match status" value="1"/>
</dbReference>
<dbReference type="InterPro" id="IPR036097">
    <property type="entry name" value="HisK_dim/P_sf"/>
</dbReference>
<organism evidence="14 15">
    <name type="scientific">Mycolicibacterium agri</name>
    <name type="common">Mycobacterium agri</name>
    <dbReference type="NCBI Taxonomy" id="36811"/>
    <lineage>
        <taxon>Bacteria</taxon>
        <taxon>Bacillati</taxon>
        <taxon>Actinomycetota</taxon>
        <taxon>Actinomycetes</taxon>
        <taxon>Mycobacteriales</taxon>
        <taxon>Mycobacteriaceae</taxon>
        <taxon>Mycolicibacterium</taxon>
    </lineage>
</organism>
<evidence type="ECO:0000256" key="9">
    <source>
        <dbReference type="ARBA" id="ARBA00023012"/>
    </source>
</evidence>
<evidence type="ECO:0000259" key="12">
    <source>
        <dbReference type="PROSITE" id="PS50109"/>
    </source>
</evidence>
<dbReference type="EC" id="2.7.13.3" evidence="3"/>
<evidence type="ECO:0000256" key="3">
    <source>
        <dbReference type="ARBA" id="ARBA00012438"/>
    </source>
</evidence>
<dbReference type="SMART" id="SM00304">
    <property type="entry name" value="HAMP"/>
    <property type="match status" value="1"/>
</dbReference>
<dbReference type="PROSITE" id="PS50885">
    <property type="entry name" value="HAMP"/>
    <property type="match status" value="1"/>
</dbReference>
<feature type="transmembrane region" description="Helical" evidence="11">
    <location>
        <begin position="156"/>
        <end position="176"/>
    </location>
</feature>
<dbReference type="RefSeq" id="WP_097939518.1">
    <property type="nucleotide sequence ID" value="NZ_BLKS01000001.1"/>
</dbReference>
<dbReference type="CDD" id="cd00075">
    <property type="entry name" value="HATPase"/>
    <property type="match status" value="1"/>
</dbReference>
<feature type="domain" description="HAMP" evidence="13">
    <location>
        <begin position="180"/>
        <end position="233"/>
    </location>
</feature>
<dbReference type="SUPFAM" id="SSF55874">
    <property type="entry name" value="ATPase domain of HSP90 chaperone/DNA topoisomerase II/histidine kinase"/>
    <property type="match status" value="1"/>
</dbReference>
<evidence type="ECO:0000256" key="7">
    <source>
        <dbReference type="ARBA" id="ARBA00022777"/>
    </source>
</evidence>
<dbReference type="AlphaFoldDB" id="A0A2A7N9N8"/>
<dbReference type="Gene3D" id="6.10.340.10">
    <property type="match status" value="1"/>
</dbReference>
<keyword evidence="8 11" id="KW-1133">Transmembrane helix</keyword>
<dbReference type="InterPro" id="IPR036890">
    <property type="entry name" value="HATPase_C_sf"/>
</dbReference>
<feature type="domain" description="Histidine kinase" evidence="12">
    <location>
        <begin position="241"/>
        <end position="450"/>
    </location>
</feature>
<evidence type="ECO:0000256" key="10">
    <source>
        <dbReference type="ARBA" id="ARBA00023136"/>
    </source>
</evidence>
<accession>A0A2A7N9N8</accession>
<dbReference type="SUPFAM" id="SSF47384">
    <property type="entry name" value="Homodimeric domain of signal transducing histidine kinase"/>
    <property type="match status" value="1"/>
</dbReference>
<dbReference type="CDD" id="cd06225">
    <property type="entry name" value="HAMP"/>
    <property type="match status" value="1"/>
</dbReference>
<keyword evidence="6 11" id="KW-0812">Transmembrane</keyword>
<keyword evidence="15" id="KW-1185">Reference proteome</keyword>
<evidence type="ECO:0000256" key="4">
    <source>
        <dbReference type="ARBA" id="ARBA00022553"/>
    </source>
</evidence>
<dbReference type="SMART" id="SM00387">
    <property type="entry name" value="HATPase_c"/>
    <property type="match status" value="1"/>
</dbReference>
<gene>
    <name evidence="14" type="ORF">CQY20_07455</name>
</gene>
<dbReference type="OrthoDB" id="9786919at2"/>
<name>A0A2A7N9N8_MYCAG</name>
<dbReference type="SUPFAM" id="SSF158472">
    <property type="entry name" value="HAMP domain-like"/>
    <property type="match status" value="1"/>
</dbReference>
<dbReference type="PANTHER" id="PTHR45436">
    <property type="entry name" value="SENSOR HISTIDINE KINASE YKOH"/>
    <property type="match status" value="1"/>
</dbReference>
<reference evidence="14 15" key="1">
    <citation type="submission" date="2017-10" db="EMBL/GenBank/DDBJ databases">
        <title>The new phylogeny of genus Mycobacterium.</title>
        <authorList>
            <person name="Tortoli E."/>
            <person name="Trovato A."/>
            <person name="Cirillo D.M."/>
        </authorList>
    </citation>
    <scope>NUCLEOTIDE SEQUENCE [LARGE SCALE GENOMIC DNA]</scope>
    <source>
        <strain evidence="14 15">CCUG37673</strain>
    </source>
</reference>
<evidence type="ECO:0000256" key="6">
    <source>
        <dbReference type="ARBA" id="ARBA00022692"/>
    </source>
</evidence>
<keyword evidence="7 14" id="KW-0418">Kinase</keyword>
<evidence type="ECO:0000313" key="14">
    <source>
        <dbReference type="EMBL" id="PEG40493.1"/>
    </source>
</evidence>
<dbReference type="PRINTS" id="PR00344">
    <property type="entry name" value="BCTRLSENSOR"/>
</dbReference>
<dbReference type="Pfam" id="PF00512">
    <property type="entry name" value="HisKA"/>
    <property type="match status" value="1"/>
</dbReference>
<dbReference type="InterPro" id="IPR003594">
    <property type="entry name" value="HATPase_dom"/>
</dbReference>
<dbReference type="PANTHER" id="PTHR45436:SF5">
    <property type="entry name" value="SENSOR HISTIDINE KINASE TRCS"/>
    <property type="match status" value="1"/>
</dbReference>
<feature type="transmembrane region" description="Helical" evidence="11">
    <location>
        <begin position="12"/>
        <end position="35"/>
    </location>
</feature>
<keyword evidence="10 11" id="KW-0472">Membrane</keyword>
<keyword evidence="4" id="KW-0597">Phosphoprotein</keyword>
<dbReference type="InterPro" id="IPR004358">
    <property type="entry name" value="Sig_transdc_His_kin-like_C"/>
</dbReference>
<sequence length="456" mass="48375">MSRRWSIAARSAFIAGAVVFIALTVAGAALTVVLYQVLLAGVDDAAARRVGDVVAGLAFDSAADLDAPLLDTDQRIVAVQVLDNHGNVVARSDGAPASPLVAPSEVGPTMHVGLTDDVPPDNDQRVSGRTVDTKFGRYTVLVAGDIEAAESTVHTALLLLAGACPVVVAVAAISTYRLMRRSLRSVDAIRARVAEISTSDLTERVPVPPGRDEISALATTMNDMLARIESGHAAQRQFVGDASHELRSPLTAIISALDVAVAHPEVFDLKLATSTLVPEAERMRVLVEDLLLLARADEGRLARHREPVRLDDIATGEVVRQRRIGHRDIGISAEPTELRGDSAALSRLVRNLLENAARHARSHVELTVGIRGEYAVVTVADDGPGIPERDRMRVFDRFVRLDSDRARSSGGTGLGLAIVAEIATAHGGEVTISERGGGGTLVTVQLPLTKLPDSKR</sequence>
<dbReference type="InterPro" id="IPR050428">
    <property type="entry name" value="TCS_sensor_his_kinase"/>
</dbReference>
<dbReference type="Pfam" id="PF00672">
    <property type="entry name" value="HAMP"/>
    <property type="match status" value="1"/>
</dbReference>
<dbReference type="Proteomes" id="UP000220914">
    <property type="component" value="Unassembled WGS sequence"/>
</dbReference>
<protein>
    <recommendedName>
        <fullName evidence="3">histidine kinase</fullName>
        <ecNumber evidence="3">2.7.13.3</ecNumber>
    </recommendedName>
</protein>